<keyword evidence="1" id="KW-0812">Transmembrane</keyword>
<dbReference type="Pfam" id="PF14221">
    <property type="entry name" value="DUF4330"/>
    <property type="match status" value="2"/>
</dbReference>
<accession>A0ABU2FND1</accession>
<dbReference type="InterPro" id="IPR025480">
    <property type="entry name" value="DUF4330"/>
</dbReference>
<name>A0ABU2FND1_9EURY</name>
<reference evidence="2 3" key="1">
    <citation type="submission" date="2022-06" db="EMBL/GenBank/DDBJ databases">
        <title>Halomicroarcula sp. a new haloarchaeum isolate from saline soil.</title>
        <authorList>
            <person name="Strakova D."/>
            <person name="Galisteo C."/>
            <person name="Sanchez-Porro C."/>
            <person name="Ventosa A."/>
        </authorList>
    </citation>
    <scope>NUCLEOTIDE SEQUENCE [LARGE SCALE GENOMIC DNA]</scope>
    <source>
        <strain evidence="2 3">S3CR25-11</strain>
    </source>
</reference>
<comment type="caution">
    <text evidence="2">The sequence shown here is derived from an EMBL/GenBank/DDBJ whole genome shotgun (WGS) entry which is preliminary data.</text>
</comment>
<sequence>MAAPTDADGLVDDEGNLFGVVNVVDALALLLALAVLVAGVGLVLGTSDDTETATTPETDTTFVTLDLGTQPDYIVAALNEGDTYAPSNASTLTLTDIYLAPQGDKTRVLARARLEGSMRGGAFNYADAPPRLGRTLDISTDTYNVTGRIGAVGSKSSLDTTTTTVLLRETVAANDASEIAPGDEITVSDRTAATVEDVAVYPTTDPSSRQVLVEANLSTYTQQGTRHFGGTALRPGQQVTLPASGYTLNGRIDRVDSGLETDSLSNRTVTLEMTGVQPEIATAIRPGQTERAGGQMTAYITAVTTEPTPVVATAQNGSVVVSDHPSLQDVTLTTELRVRETDNGIEFRGERLQYGSTVVLDLGVVTVRTTVTDIDR</sequence>
<dbReference type="EMBL" id="JAMQOS010000002">
    <property type="protein sequence ID" value="MDS0282268.1"/>
    <property type="molecule type" value="Genomic_DNA"/>
</dbReference>
<keyword evidence="1" id="KW-0472">Membrane</keyword>
<keyword evidence="1" id="KW-1133">Transmembrane helix</keyword>
<evidence type="ECO:0000313" key="2">
    <source>
        <dbReference type="EMBL" id="MDS0282268.1"/>
    </source>
</evidence>
<organism evidence="2 3">
    <name type="scientific">Haloarcula onubensis</name>
    <dbReference type="NCBI Taxonomy" id="2950539"/>
    <lineage>
        <taxon>Archaea</taxon>
        <taxon>Methanobacteriati</taxon>
        <taxon>Methanobacteriota</taxon>
        <taxon>Stenosarchaea group</taxon>
        <taxon>Halobacteria</taxon>
        <taxon>Halobacteriales</taxon>
        <taxon>Haloarculaceae</taxon>
        <taxon>Haloarcula</taxon>
    </lineage>
</organism>
<gene>
    <name evidence="2" type="ORF">NDI86_09030</name>
</gene>
<evidence type="ECO:0000313" key="3">
    <source>
        <dbReference type="Proteomes" id="UP001268864"/>
    </source>
</evidence>
<dbReference type="RefSeq" id="WP_310900097.1">
    <property type="nucleotide sequence ID" value="NZ_JAMQOS010000002.1"/>
</dbReference>
<feature type="transmembrane region" description="Helical" evidence="1">
    <location>
        <begin position="20"/>
        <end position="44"/>
    </location>
</feature>
<proteinExistence type="predicted"/>
<evidence type="ECO:0000256" key="1">
    <source>
        <dbReference type="SAM" id="Phobius"/>
    </source>
</evidence>
<protein>
    <submittedName>
        <fullName evidence="2">DUF4330 domain-containing protein</fullName>
    </submittedName>
</protein>
<dbReference type="Proteomes" id="UP001268864">
    <property type="component" value="Unassembled WGS sequence"/>
</dbReference>
<keyword evidence="3" id="KW-1185">Reference proteome</keyword>